<name>A0A6G8Q309_9ACTN</name>
<evidence type="ECO:0000313" key="4">
    <source>
        <dbReference type="Proteomes" id="UP000502706"/>
    </source>
</evidence>
<feature type="domain" description="Cation-transporting P-type ATPase N-terminal" evidence="2">
    <location>
        <begin position="28"/>
        <end position="66"/>
    </location>
</feature>
<dbReference type="InterPro" id="IPR004014">
    <property type="entry name" value="ATPase_P-typ_cation-transptr_N"/>
</dbReference>
<accession>A0A6G8Q309</accession>
<dbReference type="Proteomes" id="UP000502706">
    <property type="component" value="Chromosome"/>
</dbReference>
<feature type="compositionally biased region" description="Basic and acidic residues" evidence="1">
    <location>
        <begin position="23"/>
        <end position="32"/>
    </location>
</feature>
<dbReference type="KEGG" id="rmar:GBA65_07490"/>
<evidence type="ECO:0000313" key="3">
    <source>
        <dbReference type="EMBL" id="QIN80707.1"/>
    </source>
</evidence>
<feature type="region of interest" description="Disordered" evidence="1">
    <location>
        <begin position="126"/>
        <end position="193"/>
    </location>
</feature>
<feature type="region of interest" description="Disordered" evidence="1">
    <location>
        <begin position="15"/>
        <end position="38"/>
    </location>
</feature>
<protein>
    <recommendedName>
        <fullName evidence="2">Cation-transporting P-type ATPase N-terminal domain-containing protein</fullName>
    </recommendedName>
</protein>
<dbReference type="Pfam" id="PF00690">
    <property type="entry name" value="Cation_ATPase_N"/>
    <property type="match status" value="1"/>
</dbReference>
<dbReference type="EMBL" id="CP045121">
    <property type="protein sequence ID" value="QIN80707.1"/>
    <property type="molecule type" value="Genomic_DNA"/>
</dbReference>
<keyword evidence="4" id="KW-1185">Reference proteome</keyword>
<gene>
    <name evidence="3" type="ORF">GBA65_07490</name>
</gene>
<dbReference type="AlphaFoldDB" id="A0A6G8Q309"/>
<reference evidence="3 4" key="1">
    <citation type="submission" date="2019-10" db="EMBL/GenBank/DDBJ databases">
        <title>Rubrobacter sp nov SCSIO 52915 isolated from a deep-sea sediment in the South China Sea.</title>
        <authorList>
            <person name="Chen R.W."/>
        </authorList>
    </citation>
    <scope>NUCLEOTIDE SEQUENCE [LARGE SCALE GENOMIC DNA]</scope>
    <source>
        <strain evidence="3 4">SCSIO 52915</strain>
    </source>
</reference>
<evidence type="ECO:0000259" key="2">
    <source>
        <dbReference type="Pfam" id="PF00690"/>
    </source>
</evidence>
<proteinExistence type="predicted"/>
<organism evidence="3 4">
    <name type="scientific">Rubrobacter marinus</name>
    <dbReference type="NCBI Taxonomy" id="2653852"/>
    <lineage>
        <taxon>Bacteria</taxon>
        <taxon>Bacillati</taxon>
        <taxon>Actinomycetota</taxon>
        <taxon>Rubrobacteria</taxon>
        <taxon>Rubrobacterales</taxon>
        <taxon>Rubrobacteraceae</taxon>
        <taxon>Rubrobacter</taxon>
    </lineage>
</organism>
<evidence type="ECO:0000256" key="1">
    <source>
        <dbReference type="SAM" id="MobiDB-lite"/>
    </source>
</evidence>
<dbReference type="RefSeq" id="WP_166398397.1">
    <property type="nucleotide sequence ID" value="NZ_CP045121.1"/>
</dbReference>
<sequence>MTGTPSRPQRFSTFCRQLSGRPDGGRGQKRLEASGPNTLGRARGDGVLRILLRRVNDSLIYVLLGAVERAFGLVRESYPGADAELVLPVEPETFFVGDDFDGAEMIVVQTPSSAAWRGYGCEHPAPVEVSPSARKKGHAIEKTWSPRPYRARLASAGVGRQRQAKAGCAKNRARPRGQRSTRYADGSSPSRSS</sequence>